<dbReference type="EMBL" id="WNYA01000004">
    <property type="protein sequence ID" value="KAG8576429.1"/>
    <property type="molecule type" value="Genomic_DNA"/>
</dbReference>
<evidence type="ECO:0000256" key="4">
    <source>
        <dbReference type="ARBA" id="ARBA00022815"/>
    </source>
</evidence>
<accession>A0AAV7BUX8</accession>
<dbReference type="GO" id="GO:0005576">
    <property type="term" value="C:extracellular region"/>
    <property type="evidence" value="ECO:0007669"/>
    <property type="project" value="UniProtKB-SubCell"/>
</dbReference>
<keyword evidence="5" id="KW-0472">Membrane</keyword>
<comment type="similarity">
    <text evidence="2">Belongs to the bombesin/neuromedin-B/ranatensin family.</text>
</comment>
<dbReference type="GO" id="GO:0007218">
    <property type="term" value="P:neuropeptide signaling pathway"/>
    <property type="evidence" value="ECO:0007669"/>
    <property type="project" value="InterPro"/>
</dbReference>
<gene>
    <name evidence="6" type="ORF">GDO81_009857</name>
</gene>
<proteinExistence type="inferred from homology"/>
<name>A0AAV7BUX8_ENGPU</name>
<organism evidence="6 7">
    <name type="scientific">Engystomops pustulosus</name>
    <name type="common">Tungara frog</name>
    <name type="synonym">Physalaemus pustulosus</name>
    <dbReference type="NCBI Taxonomy" id="76066"/>
    <lineage>
        <taxon>Eukaryota</taxon>
        <taxon>Metazoa</taxon>
        <taxon>Chordata</taxon>
        <taxon>Craniata</taxon>
        <taxon>Vertebrata</taxon>
        <taxon>Euteleostomi</taxon>
        <taxon>Amphibia</taxon>
        <taxon>Batrachia</taxon>
        <taxon>Anura</taxon>
        <taxon>Neobatrachia</taxon>
        <taxon>Hyloidea</taxon>
        <taxon>Leptodactylidae</taxon>
        <taxon>Leiuperinae</taxon>
        <taxon>Engystomops</taxon>
    </lineage>
</organism>
<feature type="transmembrane region" description="Helical" evidence="5">
    <location>
        <begin position="12"/>
        <end position="33"/>
    </location>
</feature>
<keyword evidence="5" id="KW-1133">Transmembrane helix</keyword>
<evidence type="ECO:0000256" key="1">
    <source>
        <dbReference type="ARBA" id="ARBA00004613"/>
    </source>
</evidence>
<reference evidence="6" key="1">
    <citation type="thesis" date="2020" institute="ProQuest LLC" country="789 East Eisenhower Parkway, Ann Arbor, MI, USA">
        <title>Comparative Genomics and Chromosome Evolution.</title>
        <authorList>
            <person name="Mudd A.B."/>
        </authorList>
    </citation>
    <scope>NUCLEOTIDE SEQUENCE</scope>
    <source>
        <strain evidence="6">237g6f4</strain>
        <tissue evidence="6">Blood</tissue>
    </source>
</reference>
<dbReference type="Pfam" id="PF02044">
    <property type="entry name" value="Bombesin"/>
    <property type="match status" value="1"/>
</dbReference>
<keyword evidence="5" id="KW-0812">Transmembrane</keyword>
<dbReference type="AlphaFoldDB" id="A0AAV7BUX8"/>
<evidence type="ECO:0000313" key="6">
    <source>
        <dbReference type="EMBL" id="KAG8576429.1"/>
    </source>
</evidence>
<evidence type="ECO:0000256" key="5">
    <source>
        <dbReference type="SAM" id="Phobius"/>
    </source>
</evidence>
<dbReference type="InterPro" id="IPR000874">
    <property type="entry name" value="Bombesin"/>
</dbReference>
<sequence length="130" mass="14677">MSAVTLSRILPIGFLAHLLLFSFVSFTVCVEFAEETGKLGKINLVQRGGNQWTIGHFMGKKSLEDSYRLSEQDLEESAFFPPRSIDNMRATLLQEQRRALSPIQAQGAQVCKTYRARLRVTGGYFISFLK</sequence>
<protein>
    <submittedName>
        <fullName evidence="6">Uncharacterized protein</fullName>
    </submittedName>
</protein>
<evidence type="ECO:0000256" key="3">
    <source>
        <dbReference type="ARBA" id="ARBA00022525"/>
    </source>
</evidence>
<keyword evidence="4" id="KW-0027">Amidation</keyword>
<keyword evidence="7" id="KW-1185">Reference proteome</keyword>
<evidence type="ECO:0000313" key="7">
    <source>
        <dbReference type="Proteomes" id="UP000824782"/>
    </source>
</evidence>
<dbReference type="Proteomes" id="UP000824782">
    <property type="component" value="Unassembled WGS sequence"/>
</dbReference>
<comment type="caution">
    <text evidence="6">The sequence shown here is derived from an EMBL/GenBank/DDBJ whole genome shotgun (WGS) entry which is preliminary data.</text>
</comment>
<keyword evidence="3" id="KW-0964">Secreted</keyword>
<comment type="subcellular location">
    <subcellularLocation>
        <location evidence="1">Secreted</location>
    </subcellularLocation>
</comment>
<evidence type="ECO:0000256" key="2">
    <source>
        <dbReference type="ARBA" id="ARBA00010012"/>
    </source>
</evidence>